<gene>
    <name evidence="2" type="ORF">T12_9853</name>
</gene>
<keyword evidence="1" id="KW-0732">Signal</keyword>
<accession>A0A0V1AG10</accession>
<dbReference type="Proteomes" id="UP000054783">
    <property type="component" value="Unassembled WGS sequence"/>
</dbReference>
<dbReference type="EMBL" id="JYDQ01000002">
    <property type="protein sequence ID" value="KRY23744.1"/>
    <property type="molecule type" value="Genomic_DNA"/>
</dbReference>
<protein>
    <submittedName>
        <fullName evidence="2">Uncharacterized protein</fullName>
    </submittedName>
</protein>
<evidence type="ECO:0000256" key="1">
    <source>
        <dbReference type="SAM" id="SignalP"/>
    </source>
</evidence>
<sequence length="47" mass="5391">MQVLLGTICFQLLHMMLIDAAIINIGEREYIGHEMVSQISLIVKLYK</sequence>
<dbReference type="AlphaFoldDB" id="A0A0V1AG10"/>
<evidence type="ECO:0000313" key="3">
    <source>
        <dbReference type="Proteomes" id="UP000054783"/>
    </source>
</evidence>
<comment type="caution">
    <text evidence="2">The sequence shown here is derived from an EMBL/GenBank/DDBJ whole genome shotgun (WGS) entry which is preliminary data.</text>
</comment>
<reference evidence="2 3" key="1">
    <citation type="submission" date="2015-01" db="EMBL/GenBank/DDBJ databases">
        <title>Evolution of Trichinella species and genotypes.</title>
        <authorList>
            <person name="Korhonen P.K."/>
            <person name="Edoardo P."/>
            <person name="Giuseppe L.R."/>
            <person name="Gasser R.B."/>
        </authorList>
    </citation>
    <scope>NUCLEOTIDE SEQUENCE [LARGE SCALE GENOMIC DNA]</scope>
    <source>
        <strain evidence="2">ISS2496</strain>
    </source>
</reference>
<name>A0A0V1AG10_9BILA</name>
<proteinExistence type="predicted"/>
<feature type="chain" id="PRO_5006874627" evidence="1">
    <location>
        <begin position="21"/>
        <end position="47"/>
    </location>
</feature>
<feature type="signal peptide" evidence="1">
    <location>
        <begin position="1"/>
        <end position="20"/>
    </location>
</feature>
<keyword evidence="3" id="KW-1185">Reference proteome</keyword>
<organism evidence="2 3">
    <name type="scientific">Trichinella patagoniensis</name>
    <dbReference type="NCBI Taxonomy" id="990121"/>
    <lineage>
        <taxon>Eukaryota</taxon>
        <taxon>Metazoa</taxon>
        <taxon>Ecdysozoa</taxon>
        <taxon>Nematoda</taxon>
        <taxon>Enoplea</taxon>
        <taxon>Dorylaimia</taxon>
        <taxon>Trichinellida</taxon>
        <taxon>Trichinellidae</taxon>
        <taxon>Trichinella</taxon>
    </lineage>
</organism>
<evidence type="ECO:0000313" key="2">
    <source>
        <dbReference type="EMBL" id="KRY23744.1"/>
    </source>
</evidence>